<reference evidence="3 4" key="1">
    <citation type="submission" date="2018-03" db="EMBL/GenBank/DDBJ databases">
        <title>Genomic Encyclopedia of Archaeal and Bacterial Type Strains, Phase II (KMG-II): from individual species to whole genera.</title>
        <authorList>
            <person name="Goeker M."/>
        </authorList>
    </citation>
    <scope>NUCLEOTIDE SEQUENCE [LARGE SCALE GENOMIC DNA]</scope>
    <source>
        <strain evidence="3 4">DSM 44720</strain>
    </source>
</reference>
<feature type="compositionally biased region" description="Basic and acidic residues" evidence="1">
    <location>
        <begin position="205"/>
        <end position="222"/>
    </location>
</feature>
<sequence>MNSTRGGGPPVREVVARVAVTALRPSDTPRLTGTKDEHVDVLVGSGAELPPILVHRATMRVVDGMHRLRAAQRRGEDMIDVRYVDGSEDDLFVIAVRENIAHGLPLTLADRRAAAERILMTRPTWSDRAIAASAGLSPKTVGALRRRRSDELGDAQARLGIDGRLRRVKSGAADPSANGRPAERADVPTRRRAEPRTDPSPGPRQPEHVRGEAAREHVRGEAARAGGHPHAVAPSEAGAAEILRVLRGDPSLRFTESGRTLIRAFEAQLTWASNAEDLVANLPAHCLKMVQDMAWTCAGTWRGFAEGVRTRERGLSAEGDDVIGHSARRLAN</sequence>
<feature type="domain" description="ParB-like N-terminal" evidence="2">
    <location>
        <begin position="16"/>
        <end position="100"/>
    </location>
</feature>
<dbReference type="Gene3D" id="3.90.1530.10">
    <property type="entry name" value="Conserved hypothetical protein from pyrococcus furiosus pfu- 392566-001, ParB domain"/>
    <property type="match status" value="1"/>
</dbReference>
<dbReference type="InterPro" id="IPR003115">
    <property type="entry name" value="ParB_N"/>
</dbReference>
<name>A0A2T0SG81_9PSEU</name>
<feature type="compositionally biased region" description="Basic and acidic residues" evidence="1">
    <location>
        <begin position="181"/>
        <end position="197"/>
    </location>
</feature>
<evidence type="ECO:0000313" key="4">
    <source>
        <dbReference type="Proteomes" id="UP000239494"/>
    </source>
</evidence>
<comment type="caution">
    <text evidence="3">The sequence shown here is derived from an EMBL/GenBank/DDBJ whole genome shotgun (WGS) entry which is preliminary data.</text>
</comment>
<dbReference type="InterPro" id="IPR036086">
    <property type="entry name" value="ParB/Sulfiredoxin_sf"/>
</dbReference>
<evidence type="ECO:0000259" key="2">
    <source>
        <dbReference type="SMART" id="SM00470"/>
    </source>
</evidence>
<dbReference type="Pfam" id="PF02195">
    <property type="entry name" value="ParB_N"/>
    <property type="match status" value="1"/>
</dbReference>
<gene>
    <name evidence="3" type="ORF">CLV43_12122</name>
</gene>
<evidence type="ECO:0000313" key="3">
    <source>
        <dbReference type="EMBL" id="PRY32428.1"/>
    </source>
</evidence>
<protein>
    <submittedName>
        <fullName evidence="3">ParB-like chromosome segregation protein Spo0J</fullName>
    </submittedName>
</protein>
<dbReference type="SUPFAM" id="SSF110849">
    <property type="entry name" value="ParB/Sulfiredoxin"/>
    <property type="match status" value="1"/>
</dbReference>
<organism evidence="3 4">
    <name type="scientific">Umezawaea tangerina</name>
    <dbReference type="NCBI Taxonomy" id="84725"/>
    <lineage>
        <taxon>Bacteria</taxon>
        <taxon>Bacillati</taxon>
        <taxon>Actinomycetota</taxon>
        <taxon>Actinomycetes</taxon>
        <taxon>Pseudonocardiales</taxon>
        <taxon>Pseudonocardiaceae</taxon>
        <taxon>Umezawaea</taxon>
    </lineage>
</organism>
<accession>A0A2T0SG81</accession>
<feature type="region of interest" description="Disordered" evidence="1">
    <location>
        <begin position="163"/>
        <end position="232"/>
    </location>
</feature>
<keyword evidence="4" id="KW-1185">Reference proteome</keyword>
<proteinExistence type="predicted"/>
<evidence type="ECO:0000256" key="1">
    <source>
        <dbReference type="SAM" id="MobiDB-lite"/>
    </source>
</evidence>
<dbReference type="Proteomes" id="UP000239494">
    <property type="component" value="Unassembled WGS sequence"/>
</dbReference>
<dbReference type="EMBL" id="PVTF01000021">
    <property type="protein sequence ID" value="PRY32428.1"/>
    <property type="molecule type" value="Genomic_DNA"/>
</dbReference>
<dbReference type="RefSeq" id="WP_170156278.1">
    <property type="nucleotide sequence ID" value="NZ_PVTF01000021.1"/>
</dbReference>
<dbReference type="AlphaFoldDB" id="A0A2T0SG81"/>
<dbReference type="SMART" id="SM00470">
    <property type="entry name" value="ParB"/>
    <property type="match status" value="1"/>
</dbReference>